<evidence type="ECO:0000313" key="2">
    <source>
        <dbReference type="Proteomes" id="UP000218811"/>
    </source>
</evidence>
<protein>
    <submittedName>
        <fullName evidence="1">Uncharacterized protein</fullName>
    </submittedName>
</protein>
<accession>A0A2H3J162</accession>
<gene>
    <name evidence="1" type="ORF">WOLCODRAFT_146003</name>
</gene>
<name>A0A2H3J162_WOLCO</name>
<keyword evidence="2" id="KW-1185">Reference proteome</keyword>
<reference evidence="1 2" key="1">
    <citation type="journal article" date="2012" name="Science">
        <title>The Paleozoic origin of enzymatic lignin decomposition reconstructed from 31 fungal genomes.</title>
        <authorList>
            <person name="Floudas D."/>
            <person name="Binder M."/>
            <person name="Riley R."/>
            <person name="Barry K."/>
            <person name="Blanchette R.A."/>
            <person name="Henrissat B."/>
            <person name="Martinez A.T."/>
            <person name="Otillar R."/>
            <person name="Spatafora J.W."/>
            <person name="Yadav J.S."/>
            <person name="Aerts A."/>
            <person name="Benoit I."/>
            <person name="Boyd A."/>
            <person name="Carlson A."/>
            <person name="Copeland A."/>
            <person name="Coutinho P.M."/>
            <person name="de Vries R.P."/>
            <person name="Ferreira P."/>
            <person name="Findley K."/>
            <person name="Foster B."/>
            <person name="Gaskell J."/>
            <person name="Glotzer D."/>
            <person name="Gorecki P."/>
            <person name="Heitman J."/>
            <person name="Hesse C."/>
            <person name="Hori C."/>
            <person name="Igarashi K."/>
            <person name="Jurgens J.A."/>
            <person name="Kallen N."/>
            <person name="Kersten P."/>
            <person name="Kohler A."/>
            <person name="Kuees U."/>
            <person name="Kumar T.K.A."/>
            <person name="Kuo A."/>
            <person name="LaButti K."/>
            <person name="Larrondo L.F."/>
            <person name="Lindquist E."/>
            <person name="Ling A."/>
            <person name="Lombard V."/>
            <person name="Lucas S."/>
            <person name="Lundell T."/>
            <person name="Martin R."/>
            <person name="McLaughlin D.J."/>
            <person name="Morgenstern I."/>
            <person name="Morin E."/>
            <person name="Murat C."/>
            <person name="Nagy L.G."/>
            <person name="Nolan M."/>
            <person name="Ohm R.A."/>
            <person name="Patyshakuliyeva A."/>
            <person name="Rokas A."/>
            <person name="Ruiz-Duenas F.J."/>
            <person name="Sabat G."/>
            <person name="Salamov A."/>
            <person name="Samejima M."/>
            <person name="Schmutz J."/>
            <person name="Slot J.C."/>
            <person name="St John F."/>
            <person name="Stenlid J."/>
            <person name="Sun H."/>
            <person name="Sun S."/>
            <person name="Syed K."/>
            <person name="Tsang A."/>
            <person name="Wiebenga A."/>
            <person name="Young D."/>
            <person name="Pisabarro A."/>
            <person name="Eastwood D.C."/>
            <person name="Martin F."/>
            <person name="Cullen D."/>
            <person name="Grigoriev I.V."/>
            <person name="Hibbett D.S."/>
        </authorList>
    </citation>
    <scope>NUCLEOTIDE SEQUENCE [LARGE SCALE GENOMIC DNA]</scope>
    <source>
        <strain evidence="1 2">MD-104</strain>
    </source>
</reference>
<dbReference type="Proteomes" id="UP000218811">
    <property type="component" value="Unassembled WGS sequence"/>
</dbReference>
<evidence type="ECO:0000313" key="1">
    <source>
        <dbReference type="EMBL" id="PCH35926.1"/>
    </source>
</evidence>
<sequence>MLAGRCSGVTATPKRWSFANERTAPHCERRDLTVRASARGHPPRPQAVAMARRGIVLQLLTPPSQEQRSCPNAR</sequence>
<dbReference type="AlphaFoldDB" id="A0A2H3J162"/>
<proteinExistence type="predicted"/>
<organism evidence="1 2">
    <name type="scientific">Wolfiporia cocos (strain MD-104)</name>
    <name type="common">Brown rot fungus</name>
    <dbReference type="NCBI Taxonomy" id="742152"/>
    <lineage>
        <taxon>Eukaryota</taxon>
        <taxon>Fungi</taxon>
        <taxon>Dikarya</taxon>
        <taxon>Basidiomycota</taxon>
        <taxon>Agaricomycotina</taxon>
        <taxon>Agaricomycetes</taxon>
        <taxon>Polyporales</taxon>
        <taxon>Phaeolaceae</taxon>
        <taxon>Wolfiporia</taxon>
    </lineage>
</organism>
<dbReference type="EMBL" id="KB467865">
    <property type="protein sequence ID" value="PCH35926.1"/>
    <property type="molecule type" value="Genomic_DNA"/>
</dbReference>